<evidence type="ECO:0000313" key="2">
    <source>
        <dbReference type="EMBL" id="WEK36534.1"/>
    </source>
</evidence>
<dbReference type="GO" id="GO:0016758">
    <property type="term" value="F:hexosyltransferase activity"/>
    <property type="evidence" value="ECO:0007669"/>
    <property type="project" value="UniProtKB-ARBA"/>
</dbReference>
<name>A0AAJ5WSJ1_9BACT</name>
<reference evidence="2" key="1">
    <citation type="submission" date="2023-03" db="EMBL/GenBank/DDBJ databases">
        <title>Andean soil-derived lignocellulolytic bacterial consortium as a source of novel taxa and putative plastic-active enzymes.</title>
        <authorList>
            <person name="Diaz-Garcia L."/>
            <person name="Chuvochina M."/>
            <person name="Feuerriegel G."/>
            <person name="Bunk B."/>
            <person name="Sproer C."/>
            <person name="Streit W.R."/>
            <person name="Rodriguez L.M."/>
            <person name="Overmann J."/>
            <person name="Jimenez D.J."/>
        </authorList>
    </citation>
    <scope>NUCLEOTIDE SEQUENCE</scope>
    <source>
        <strain evidence="2">MAG 7</strain>
    </source>
</reference>
<dbReference type="CDD" id="cd00761">
    <property type="entry name" value="Glyco_tranf_GTA_type"/>
    <property type="match status" value="1"/>
</dbReference>
<organism evidence="2 3">
    <name type="scientific">Candidatus Pseudobacter hemicellulosilyticus</name>
    <dbReference type="NCBI Taxonomy" id="3121375"/>
    <lineage>
        <taxon>Bacteria</taxon>
        <taxon>Pseudomonadati</taxon>
        <taxon>Bacteroidota</taxon>
        <taxon>Chitinophagia</taxon>
        <taxon>Chitinophagales</taxon>
        <taxon>Chitinophagaceae</taxon>
        <taxon>Pseudobacter</taxon>
    </lineage>
</organism>
<dbReference type="PANTHER" id="PTHR22916">
    <property type="entry name" value="GLYCOSYLTRANSFERASE"/>
    <property type="match status" value="1"/>
</dbReference>
<dbReference type="InterPro" id="IPR001173">
    <property type="entry name" value="Glyco_trans_2-like"/>
</dbReference>
<dbReference type="SUPFAM" id="SSF53448">
    <property type="entry name" value="Nucleotide-diphospho-sugar transferases"/>
    <property type="match status" value="1"/>
</dbReference>
<evidence type="ECO:0000313" key="3">
    <source>
        <dbReference type="Proteomes" id="UP001220610"/>
    </source>
</evidence>
<dbReference type="PANTHER" id="PTHR22916:SF3">
    <property type="entry name" value="UDP-GLCNAC:BETAGAL BETA-1,3-N-ACETYLGLUCOSAMINYLTRANSFERASE-LIKE PROTEIN 1"/>
    <property type="match status" value="1"/>
</dbReference>
<dbReference type="Proteomes" id="UP001220610">
    <property type="component" value="Chromosome"/>
</dbReference>
<dbReference type="Pfam" id="PF00535">
    <property type="entry name" value="Glycos_transf_2"/>
    <property type="match status" value="1"/>
</dbReference>
<dbReference type="AlphaFoldDB" id="A0AAJ5WSJ1"/>
<dbReference type="EMBL" id="CP119311">
    <property type="protein sequence ID" value="WEK36534.1"/>
    <property type="molecule type" value="Genomic_DNA"/>
</dbReference>
<evidence type="ECO:0000259" key="1">
    <source>
        <dbReference type="Pfam" id="PF00535"/>
    </source>
</evidence>
<sequence length="346" mass="39444">MPKVSVGIAVYNGEQFIARAVSSVLRQTITDLELIIVNDGSTDGTLGVLEQFTDPRIILLKNDGNKGVTYTRNRYCAAAAGEYLAVLDADDEWPAEKLEKQLAYMDAHPEVGVSGTYGDRINPGKYTYTWKYPLTHEEIQVRLLWGSALIHSTTIFRMAVLKANNITYTDRPALNGVEDYKIFTDCIKHTRIANIPESLLNYFEHEGQITTRTKRQQVGRAVIVAKEYVEQVMKIPVDELRNELITKSFLFDFDLSATELEAFGKYLQELDDANRRIRFFNEGLLRKNLAEKWYQACYHSRLPFGRRMKRYYAAPAFLRKPAGVYQNLKLAAKAAATILHRNTEKA</sequence>
<dbReference type="InterPro" id="IPR029044">
    <property type="entry name" value="Nucleotide-diphossugar_trans"/>
</dbReference>
<proteinExistence type="predicted"/>
<dbReference type="Gene3D" id="3.90.550.10">
    <property type="entry name" value="Spore Coat Polysaccharide Biosynthesis Protein SpsA, Chain A"/>
    <property type="match status" value="1"/>
</dbReference>
<accession>A0AAJ5WSJ1</accession>
<protein>
    <submittedName>
        <fullName evidence="2">Glycosyltransferase family 2 protein</fullName>
    </submittedName>
</protein>
<gene>
    <name evidence="2" type="ORF">P0Y53_03395</name>
</gene>
<feature type="domain" description="Glycosyltransferase 2-like" evidence="1">
    <location>
        <begin position="5"/>
        <end position="161"/>
    </location>
</feature>